<dbReference type="SUPFAM" id="SSF50156">
    <property type="entry name" value="PDZ domain-like"/>
    <property type="match status" value="2"/>
</dbReference>
<evidence type="ECO:0000256" key="5">
    <source>
        <dbReference type="ARBA" id="ARBA00022737"/>
    </source>
</evidence>
<evidence type="ECO:0000259" key="11">
    <source>
        <dbReference type="PROSITE" id="PS50106"/>
    </source>
</evidence>
<proteinExistence type="inferred from homology"/>
<accession>A0A4V2MNJ8</accession>
<protein>
    <submittedName>
        <fullName evidence="12">DegQ family serine endoprotease</fullName>
    </submittedName>
</protein>
<dbReference type="InterPro" id="IPR036034">
    <property type="entry name" value="PDZ_sf"/>
</dbReference>
<dbReference type="PRINTS" id="PR00834">
    <property type="entry name" value="PROTEASES2C"/>
</dbReference>
<evidence type="ECO:0000256" key="6">
    <source>
        <dbReference type="ARBA" id="ARBA00022764"/>
    </source>
</evidence>
<dbReference type="OrthoDB" id="7358927at2"/>
<evidence type="ECO:0000256" key="1">
    <source>
        <dbReference type="ARBA" id="ARBA00004418"/>
    </source>
</evidence>
<dbReference type="GO" id="GO:0006508">
    <property type="term" value="P:proteolysis"/>
    <property type="evidence" value="ECO:0007669"/>
    <property type="project" value="UniProtKB-KW"/>
</dbReference>
<dbReference type="GO" id="GO:0004252">
    <property type="term" value="F:serine-type endopeptidase activity"/>
    <property type="evidence" value="ECO:0007669"/>
    <property type="project" value="InterPro"/>
</dbReference>
<dbReference type="NCBIfam" id="TIGR02037">
    <property type="entry name" value="degP_htrA_DO"/>
    <property type="match status" value="1"/>
</dbReference>
<evidence type="ECO:0000256" key="8">
    <source>
        <dbReference type="ARBA" id="ARBA00022825"/>
    </source>
</evidence>
<evidence type="ECO:0000313" key="13">
    <source>
        <dbReference type="Proteomes" id="UP000291301"/>
    </source>
</evidence>
<dbReference type="EMBL" id="SJST01000006">
    <property type="protein sequence ID" value="TCD13106.1"/>
    <property type="molecule type" value="Genomic_DNA"/>
</dbReference>
<dbReference type="InterPro" id="IPR041489">
    <property type="entry name" value="PDZ_6"/>
</dbReference>
<dbReference type="PANTHER" id="PTHR22939">
    <property type="entry name" value="SERINE PROTEASE FAMILY S1C HTRA-RELATED"/>
    <property type="match status" value="1"/>
</dbReference>
<comment type="caution">
    <text evidence="12">The sequence shown here is derived from an EMBL/GenBank/DDBJ whole genome shotgun (WGS) entry which is preliminary data.</text>
</comment>
<dbReference type="AlphaFoldDB" id="A0A4V2MNJ8"/>
<reference evidence="12 13" key="1">
    <citation type="journal article" date="2015" name="Antonie Van Leeuwenhoek">
        <title>Oricola cellulosilytica gen. nov., sp. nov., a cellulose-degrading bacterium of the family Phyllobacteriaceae isolated from surface seashore water, and emended descriptions of Mesorhizobium loti and Phyllobacterium myrsinacearum.</title>
        <authorList>
            <person name="Hameed A."/>
            <person name="Shahina M."/>
            <person name="Lai W.A."/>
            <person name="Lin S.Y."/>
            <person name="Young L.S."/>
            <person name="Liu Y.C."/>
            <person name="Hsu Y.H."/>
            <person name="Young C.C."/>
        </authorList>
    </citation>
    <scope>NUCLEOTIDE SEQUENCE [LARGE SCALE GENOMIC DNA]</scope>
    <source>
        <strain evidence="12 13">KCTC 52183</strain>
    </source>
</reference>
<evidence type="ECO:0000256" key="7">
    <source>
        <dbReference type="ARBA" id="ARBA00022801"/>
    </source>
</evidence>
<dbReference type="GO" id="GO:0042597">
    <property type="term" value="C:periplasmic space"/>
    <property type="evidence" value="ECO:0007669"/>
    <property type="project" value="UniProtKB-SubCell"/>
</dbReference>
<dbReference type="InterPro" id="IPR011782">
    <property type="entry name" value="Pept_S1C_Do"/>
</dbReference>
<dbReference type="SUPFAM" id="SSF50494">
    <property type="entry name" value="Trypsin-like serine proteases"/>
    <property type="match status" value="1"/>
</dbReference>
<evidence type="ECO:0000256" key="9">
    <source>
        <dbReference type="PIRSR" id="PIRSR611782-1"/>
    </source>
</evidence>
<keyword evidence="3 12" id="KW-0645">Protease</keyword>
<keyword evidence="5" id="KW-0677">Repeat</keyword>
<dbReference type="PANTHER" id="PTHR22939:SF129">
    <property type="entry name" value="SERINE PROTEASE HTRA2, MITOCHONDRIAL"/>
    <property type="match status" value="1"/>
</dbReference>
<dbReference type="Gene3D" id="2.30.42.10">
    <property type="match status" value="2"/>
</dbReference>
<dbReference type="InterPro" id="IPR001478">
    <property type="entry name" value="PDZ"/>
</dbReference>
<evidence type="ECO:0000256" key="10">
    <source>
        <dbReference type="PIRSR" id="PIRSR611782-2"/>
    </source>
</evidence>
<evidence type="ECO:0000256" key="4">
    <source>
        <dbReference type="ARBA" id="ARBA00022729"/>
    </source>
</evidence>
<keyword evidence="7" id="KW-0378">Hydrolase</keyword>
<name>A0A4V2MNJ8_9HYPH</name>
<dbReference type="Pfam" id="PF13365">
    <property type="entry name" value="Trypsin_2"/>
    <property type="match status" value="1"/>
</dbReference>
<sequence>MSIMFFVRVVRLVFVIFLLAGIAGAPARAQDAGDAIGDILLDLFNGKADQKGRTDGPAAGGNIGRRVPLGRDEMQLSFAPLVKTTAPSVVNVYAARRVQQQRSPFEGDPFFEQFFGRGFTGPSRPRMESSLGSGVIIDSSGLIVTNTHVIGDADEIKVALASGEEFPSEVVLRDERSDLAVLRINARRTLPALELANSDAVETGDLVLAIGNPFGVGQTITSGIVSALARTRVGISDFGFFIQTDAAINPGNSGGALIDMSGRLIGINTAIYTRSGGSNGIGFAIPSNMVRAVIDQARGGADAFERPYLGATFDLVTPSIAESLGMKRPLGAIVTEVDRDSPAARAGLRPGDVILSMDGQMIEHPDALGYRLATAGPGKTVTLVLLSGGRRVAVDILLERAGRASGGREVEISGRSPLAGSTIADISPRILDRLRIRYRGNGVIVTEVLRGSPAARAGFRPGDVLLRINRRELGAVEDVIDVTRNGGRSWSFEINRGGAMIRQFFRG</sequence>
<dbReference type="InterPro" id="IPR001940">
    <property type="entry name" value="Peptidase_S1C"/>
</dbReference>
<comment type="subcellular location">
    <subcellularLocation>
        <location evidence="1">Periplasm</location>
    </subcellularLocation>
</comment>
<gene>
    <name evidence="12" type="ORF">E0D97_13935</name>
</gene>
<feature type="domain" description="PDZ" evidence="11">
    <location>
        <begin position="395"/>
        <end position="498"/>
    </location>
</feature>
<dbReference type="Pfam" id="PF17820">
    <property type="entry name" value="PDZ_6"/>
    <property type="match status" value="2"/>
</dbReference>
<feature type="domain" description="PDZ" evidence="11">
    <location>
        <begin position="291"/>
        <end position="367"/>
    </location>
</feature>
<dbReference type="PROSITE" id="PS50106">
    <property type="entry name" value="PDZ"/>
    <property type="match status" value="2"/>
</dbReference>
<dbReference type="Proteomes" id="UP000291301">
    <property type="component" value="Unassembled WGS sequence"/>
</dbReference>
<feature type="binding site" evidence="10">
    <location>
        <begin position="251"/>
        <end position="253"/>
    </location>
    <ligand>
        <name>substrate</name>
    </ligand>
</feature>
<dbReference type="SMART" id="SM00228">
    <property type="entry name" value="PDZ"/>
    <property type="match status" value="2"/>
</dbReference>
<feature type="binding site" evidence="10">
    <location>
        <position position="148"/>
    </location>
    <ligand>
        <name>substrate</name>
    </ligand>
</feature>
<feature type="active site" description="Charge relay system" evidence="9">
    <location>
        <position position="148"/>
    </location>
</feature>
<keyword evidence="6" id="KW-0574">Periplasm</keyword>
<dbReference type="Gene3D" id="2.40.10.120">
    <property type="match status" value="1"/>
</dbReference>
<comment type="similarity">
    <text evidence="2">Belongs to the peptidase S1C family.</text>
</comment>
<evidence type="ECO:0000256" key="2">
    <source>
        <dbReference type="ARBA" id="ARBA00010541"/>
    </source>
</evidence>
<feature type="active site" description="Charge relay system" evidence="9">
    <location>
        <position position="253"/>
    </location>
</feature>
<feature type="active site" description="Charge relay system" evidence="9">
    <location>
        <position position="178"/>
    </location>
</feature>
<organism evidence="12 13">
    <name type="scientific">Oricola cellulosilytica</name>
    <dbReference type="NCBI Taxonomy" id="1429082"/>
    <lineage>
        <taxon>Bacteria</taxon>
        <taxon>Pseudomonadati</taxon>
        <taxon>Pseudomonadota</taxon>
        <taxon>Alphaproteobacteria</taxon>
        <taxon>Hyphomicrobiales</taxon>
        <taxon>Ahrensiaceae</taxon>
        <taxon>Oricola</taxon>
    </lineage>
</organism>
<evidence type="ECO:0000256" key="3">
    <source>
        <dbReference type="ARBA" id="ARBA00022670"/>
    </source>
</evidence>
<keyword evidence="4" id="KW-0732">Signal</keyword>
<evidence type="ECO:0000313" key="12">
    <source>
        <dbReference type="EMBL" id="TCD13106.1"/>
    </source>
</evidence>
<dbReference type="InterPro" id="IPR009003">
    <property type="entry name" value="Peptidase_S1_PA"/>
</dbReference>
<keyword evidence="13" id="KW-1185">Reference proteome</keyword>
<feature type="binding site" evidence="10">
    <location>
        <position position="178"/>
    </location>
    <ligand>
        <name>substrate</name>
    </ligand>
</feature>
<keyword evidence="8" id="KW-0720">Serine protease</keyword>